<dbReference type="SUPFAM" id="SSF57845">
    <property type="entry name" value="B-box zinc-binding domain"/>
    <property type="match status" value="1"/>
</dbReference>
<dbReference type="PROSITE" id="PS50119">
    <property type="entry name" value="ZF_BBOX"/>
    <property type="match status" value="1"/>
</dbReference>
<evidence type="ECO:0000259" key="6">
    <source>
        <dbReference type="PROSITE" id="PS50119"/>
    </source>
</evidence>
<dbReference type="CDD" id="cd00063">
    <property type="entry name" value="FN3"/>
    <property type="match status" value="1"/>
</dbReference>
<keyword evidence="9" id="KW-1185">Reference proteome</keyword>
<dbReference type="Pfam" id="PF00643">
    <property type="entry name" value="zf-B_box"/>
    <property type="match status" value="1"/>
</dbReference>
<protein>
    <submittedName>
        <fullName evidence="8">Midline 1</fullName>
        <ecNumber evidence="8">2.3.2.27</ecNumber>
    </submittedName>
</protein>
<dbReference type="InterPro" id="IPR013083">
    <property type="entry name" value="Znf_RING/FYVE/PHD"/>
</dbReference>
<accession>A0A8B6GDW6</accession>
<keyword evidence="2 4" id="KW-0863">Zinc-finger</keyword>
<dbReference type="GO" id="GO:0008270">
    <property type="term" value="F:zinc ion binding"/>
    <property type="evidence" value="ECO:0007669"/>
    <property type="project" value="UniProtKB-KW"/>
</dbReference>
<keyword evidence="1" id="KW-0479">Metal-binding</keyword>
<dbReference type="InterPro" id="IPR050617">
    <property type="entry name" value="E3_ligase_FN3/SPRY"/>
</dbReference>
<dbReference type="EC" id="2.3.2.27" evidence="8"/>
<dbReference type="AlphaFoldDB" id="A0A8B6GDW6"/>
<dbReference type="EMBL" id="UYJE01008267">
    <property type="protein sequence ID" value="VDI62508.1"/>
    <property type="molecule type" value="Genomic_DNA"/>
</dbReference>
<evidence type="ECO:0000256" key="1">
    <source>
        <dbReference type="ARBA" id="ARBA00022723"/>
    </source>
</evidence>
<comment type="caution">
    <text evidence="8">The sequence shown here is derived from an EMBL/GenBank/DDBJ whole genome shotgun (WGS) entry which is preliminary data.</text>
</comment>
<dbReference type="InterPro" id="IPR001841">
    <property type="entry name" value="Znf_RING"/>
</dbReference>
<dbReference type="OrthoDB" id="9049620at2759"/>
<dbReference type="Gene3D" id="3.30.160.60">
    <property type="entry name" value="Classic Zinc Finger"/>
    <property type="match status" value="1"/>
</dbReference>
<keyword evidence="3" id="KW-0862">Zinc</keyword>
<reference evidence="8" key="1">
    <citation type="submission" date="2018-11" db="EMBL/GenBank/DDBJ databases">
        <authorList>
            <person name="Alioto T."/>
            <person name="Alioto T."/>
        </authorList>
    </citation>
    <scope>NUCLEOTIDE SEQUENCE</scope>
</reference>
<gene>
    <name evidence="8" type="ORF">MGAL_10B043593</name>
</gene>
<dbReference type="SMART" id="SM00184">
    <property type="entry name" value="RING"/>
    <property type="match status" value="1"/>
</dbReference>
<dbReference type="Pfam" id="PF00041">
    <property type="entry name" value="fn3"/>
    <property type="match status" value="1"/>
</dbReference>
<dbReference type="PROSITE" id="PS50089">
    <property type="entry name" value="ZF_RING_2"/>
    <property type="match status" value="1"/>
</dbReference>
<dbReference type="SMART" id="SM00336">
    <property type="entry name" value="BBOX"/>
    <property type="match status" value="2"/>
</dbReference>
<dbReference type="InterPro" id="IPR013783">
    <property type="entry name" value="Ig-like_fold"/>
</dbReference>
<feature type="domain" description="B box-type" evidence="6">
    <location>
        <begin position="218"/>
        <end position="259"/>
    </location>
</feature>
<dbReference type="PANTHER" id="PTHR24099:SF16">
    <property type="entry name" value="E3 UBIQUITIN-PROTEIN LIGASE MIDLINE-1-LIKE ISOFORM X1"/>
    <property type="match status" value="1"/>
</dbReference>
<evidence type="ECO:0000259" key="5">
    <source>
        <dbReference type="PROSITE" id="PS50089"/>
    </source>
</evidence>
<dbReference type="SUPFAM" id="SSF49265">
    <property type="entry name" value="Fibronectin type III"/>
    <property type="match status" value="1"/>
</dbReference>
<evidence type="ECO:0000256" key="4">
    <source>
        <dbReference type="PROSITE-ProRule" id="PRU00024"/>
    </source>
</evidence>
<evidence type="ECO:0000259" key="7">
    <source>
        <dbReference type="PROSITE" id="PS50853"/>
    </source>
</evidence>
<feature type="domain" description="Fibronectin type-III" evidence="7">
    <location>
        <begin position="546"/>
        <end position="642"/>
    </location>
</feature>
<dbReference type="SUPFAM" id="SSF57850">
    <property type="entry name" value="RING/U-box"/>
    <property type="match status" value="1"/>
</dbReference>
<dbReference type="CDD" id="cd19801">
    <property type="entry name" value="Bbox1_MID"/>
    <property type="match status" value="1"/>
</dbReference>
<feature type="domain" description="RING-type" evidence="5">
    <location>
        <begin position="56"/>
        <end position="96"/>
    </location>
</feature>
<proteinExistence type="predicted"/>
<dbReference type="GO" id="GO:0061630">
    <property type="term" value="F:ubiquitin protein ligase activity"/>
    <property type="evidence" value="ECO:0007669"/>
    <property type="project" value="UniProtKB-EC"/>
</dbReference>
<dbReference type="InterPro" id="IPR000315">
    <property type="entry name" value="Znf_B-box"/>
</dbReference>
<dbReference type="InterPro" id="IPR003961">
    <property type="entry name" value="FN3_dom"/>
</dbReference>
<sequence length="644" mass="72965">MDDSVDLTLYMNNNAALWSSIDWPTNPATSAQQSKSCKSSNSTRNIKMDVDDDLQCPVCLELYSYPIILPCSHVLCREPCAEHLFDFNFIRCPVCRDNCYVSGGISSLPRVLALENIICRYKEDQRKGEKEKQKSSSPVEEHIVQPVIEEIAESPILCQHCDSSLKKLAKKSCLDCCSSYCSRCFRHSHPSREPYSCHEIVEPRTDLIKKTESIQTFTHSGKCSLHKEKLTLYCSDCSQTCCTKCKSMECHRGHSIILIEDAYSDLKISLNNSLSKLDNTQAHVTTSLKCQRDNLKDMQQAINRRRDEINMHCDALMAEIENKRNFFLADLEYEERIRQNDMEDMVKAIERIQGSSQALQNFAKELLKENVPEFLEEACSLNEKLLKASIDCQSVQSQQSDLESLASKVVDFRKEKGVLRDLHYLSAPMTPIVDVSRCTRSEDCVVLVLSAPQSIHDVIDQYEIHYCSEEQKSLEIEETVIVKNVPDDRLVAKGLPSNNANVVILLDNLCKGTTYYFCVSASNLAGKSPNSEVVQCTTLMHSESVIPVPVIVESLCRQFTSSIQVYSSSPQDITVDQQISHFLLYRPLGQSRAWKTIPLYGRQDHRVFGLESSIEYQFVILGCNPRGECQISNKIVLQTEPTSY</sequence>
<evidence type="ECO:0000313" key="8">
    <source>
        <dbReference type="EMBL" id="VDI62508.1"/>
    </source>
</evidence>
<keyword evidence="8" id="KW-0808">Transferase</keyword>
<feature type="domain" description="Fibronectin type-III" evidence="7">
    <location>
        <begin position="427"/>
        <end position="541"/>
    </location>
</feature>
<organism evidence="8 9">
    <name type="scientific">Mytilus galloprovincialis</name>
    <name type="common">Mediterranean mussel</name>
    <dbReference type="NCBI Taxonomy" id="29158"/>
    <lineage>
        <taxon>Eukaryota</taxon>
        <taxon>Metazoa</taxon>
        <taxon>Spiralia</taxon>
        <taxon>Lophotrochozoa</taxon>
        <taxon>Mollusca</taxon>
        <taxon>Bivalvia</taxon>
        <taxon>Autobranchia</taxon>
        <taxon>Pteriomorphia</taxon>
        <taxon>Mytilida</taxon>
        <taxon>Mytiloidea</taxon>
        <taxon>Mytilidae</taxon>
        <taxon>Mytilinae</taxon>
        <taxon>Mytilus</taxon>
    </lineage>
</organism>
<evidence type="ECO:0000313" key="9">
    <source>
        <dbReference type="Proteomes" id="UP000596742"/>
    </source>
</evidence>
<dbReference type="PROSITE" id="PS50853">
    <property type="entry name" value="FN3"/>
    <property type="match status" value="2"/>
</dbReference>
<dbReference type="PANTHER" id="PTHR24099">
    <property type="entry name" value="E3 UBIQUITIN-PROTEIN LIGASE TRIM36-RELATED"/>
    <property type="match status" value="1"/>
</dbReference>
<dbReference type="Gene3D" id="3.30.40.10">
    <property type="entry name" value="Zinc/RING finger domain, C3HC4 (zinc finger)"/>
    <property type="match status" value="1"/>
</dbReference>
<dbReference type="InterPro" id="IPR036116">
    <property type="entry name" value="FN3_sf"/>
</dbReference>
<dbReference type="SMART" id="SM00060">
    <property type="entry name" value="FN3"/>
    <property type="match status" value="2"/>
</dbReference>
<keyword evidence="8" id="KW-0012">Acyltransferase</keyword>
<evidence type="ECO:0000256" key="2">
    <source>
        <dbReference type="ARBA" id="ARBA00022771"/>
    </source>
</evidence>
<name>A0A8B6GDW6_MYTGA</name>
<dbReference type="Gene3D" id="2.60.40.10">
    <property type="entry name" value="Immunoglobulins"/>
    <property type="match status" value="1"/>
</dbReference>
<dbReference type="Gene3D" id="4.10.830.40">
    <property type="match status" value="1"/>
</dbReference>
<dbReference type="Pfam" id="PF13920">
    <property type="entry name" value="zf-C3HC4_3"/>
    <property type="match status" value="1"/>
</dbReference>
<dbReference type="Proteomes" id="UP000596742">
    <property type="component" value="Unassembled WGS sequence"/>
</dbReference>
<evidence type="ECO:0000256" key="3">
    <source>
        <dbReference type="ARBA" id="ARBA00022833"/>
    </source>
</evidence>